<accession>A0A2S4VW00</accession>
<dbReference type="VEuPathDB" id="FungiDB:PSHT_00604"/>
<sequence>MQQGALYAPWCVCGCHAIGALPKVSSSIWPISYKPYCEVGLLVHLHHLQGMATGITMKSEAQAQIIQYIDSQYHVPSSDPDQILFKAINILIALIIALYLFGVFEQLGKSKIWVAKVDPKGYWQPNVNVVLPIFATAHGIALSVALGLMHFDFGGPVRPSTVSFEAGALLLLHCLNWSKTWVTLYAMPCNAEGPHLAQPPTRLSSRFAKPYLFNSLHRSINSAHQGYLSLIGSLESLGNQSLADAPLSSWLSNPTVALKIKNLKSGGEHTHHYSKLFAIMLISIHSISLLFLLWATQAILRTLFNQVKVHRRCILNRRKVLGLELSSTKSHEPKQEKEPGFDKSDSASLDSRGNGFIVTIEELEKSEPKKNDTASHWLDWKVITPCLRRGTEVGAELWKSDLIRHLDEEDQVLQSKLEAEYLTLRQYTANTMWQALLIFMISGCYITMGVAYVFNWEDAPIRTSYAQLCVNQLKYAGMIWTVGGFFLATLTAVVASSPLPKTHPLQRRRQVLMNGQSRSDLKCAFTRKEHYPFTVMRSEYSKLVDPKKTMV</sequence>
<protein>
    <submittedName>
        <fullName evidence="3">Uncharacterized protein</fullName>
    </submittedName>
</protein>
<dbReference type="VEuPathDB" id="FungiDB:PSTT_03547"/>
<dbReference type="AlphaFoldDB" id="A0A2S4VW00"/>
<evidence type="ECO:0000313" key="3">
    <source>
        <dbReference type="EMBL" id="POW13669.1"/>
    </source>
</evidence>
<dbReference type="EMBL" id="PKSL01000023">
    <property type="protein sequence ID" value="POW13669.1"/>
    <property type="molecule type" value="Genomic_DNA"/>
</dbReference>
<dbReference type="Proteomes" id="UP000239156">
    <property type="component" value="Unassembled WGS sequence"/>
</dbReference>
<feature type="transmembrane region" description="Helical" evidence="2">
    <location>
        <begin position="475"/>
        <end position="499"/>
    </location>
</feature>
<feature type="transmembrane region" description="Helical" evidence="2">
    <location>
        <begin position="276"/>
        <end position="295"/>
    </location>
</feature>
<feature type="transmembrane region" description="Helical" evidence="2">
    <location>
        <begin position="125"/>
        <end position="151"/>
    </location>
</feature>
<evidence type="ECO:0000256" key="2">
    <source>
        <dbReference type="SAM" id="Phobius"/>
    </source>
</evidence>
<feature type="transmembrane region" description="Helical" evidence="2">
    <location>
        <begin position="83"/>
        <end position="104"/>
    </location>
</feature>
<comment type="caution">
    <text evidence="3">The sequence shown here is derived from an EMBL/GenBank/DDBJ whole genome shotgun (WGS) entry which is preliminary data.</text>
</comment>
<gene>
    <name evidence="3" type="ORF">PSTT_03547</name>
</gene>
<reference evidence="3" key="1">
    <citation type="submission" date="2017-12" db="EMBL/GenBank/DDBJ databases">
        <title>Gene loss provides genomic basis for host adaptation in cereal stripe rust fungi.</title>
        <authorList>
            <person name="Xia C."/>
        </authorList>
    </citation>
    <scope>NUCLEOTIDE SEQUENCE [LARGE SCALE GENOMIC DNA]</scope>
    <source>
        <strain evidence="3">93-210</strain>
    </source>
</reference>
<proteinExistence type="predicted"/>
<name>A0A2S4VW00_9BASI</name>
<keyword evidence="2" id="KW-0812">Transmembrane</keyword>
<evidence type="ECO:0000313" key="4">
    <source>
        <dbReference type="Proteomes" id="UP000239156"/>
    </source>
</evidence>
<evidence type="ECO:0000256" key="1">
    <source>
        <dbReference type="SAM" id="MobiDB-lite"/>
    </source>
</evidence>
<feature type="compositionally biased region" description="Basic and acidic residues" evidence="1">
    <location>
        <begin position="329"/>
        <end position="345"/>
    </location>
</feature>
<organism evidence="3 4">
    <name type="scientific">Puccinia striiformis</name>
    <dbReference type="NCBI Taxonomy" id="27350"/>
    <lineage>
        <taxon>Eukaryota</taxon>
        <taxon>Fungi</taxon>
        <taxon>Dikarya</taxon>
        <taxon>Basidiomycota</taxon>
        <taxon>Pucciniomycotina</taxon>
        <taxon>Pucciniomycetes</taxon>
        <taxon>Pucciniales</taxon>
        <taxon>Pucciniaceae</taxon>
        <taxon>Puccinia</taxon>
    </lineage>
</organism>
<keyword evidence="2" id="KW-1133">Transmembrane helix</keyword>
<feature type="transmembrane region" description="Helical" evidence="2">
    <location>
        <begin position="435"/>
        <end position="455"/>
    </location>
</feature>
<feature type="region of interest" description="Disordered" evidence="1">
    <location>
        <begin position="326"/>
        <end position="350"/>
    </location>
</feature>
<keyword evidence="4" id="KW-1185">Reference proteome</keyword>
<keyword evidence="2" id="KW-0472">Membrane</keyword>